<keyword evidence="5" id="KW-0472">Membrane</keyword>
<dbReference type="AlphaFoldDB" id="A0A2I0B7X1"/>
<keyword evidence="5" id="KW-1133">Transmembrane helix</keyword>
<dbReference type="PROSITE" id="PS51485">
    <property type="entry name" value="PHYTOCYANIN"/>
    <property type="match status" value="1"/>
</dbReference>
<accession>A0A2I0B7X1</accession>
<keyword evidence="3" id="KW-0325">Glycoprotein</keyword>
<dbReference type="InterPro" id="IPR003245">
    <property type="entry name" value="Phytocyanin_dom"/>
</dbReference>
<dbReference type="PROSITE" id="PS00196">
    <property type="entry name" value="COPPER_BLUE"/>
    <property type="match status" value="1"/>
</dbReference>
<dbReference type="GO" id="GO:0009055">
    <property type="term" value="F:electron transfer activity"/>
    <property type="evidence" value="ECO:0007669"/>
    <property type="project" value="InterPro"/>
</dbReference>
<dbReference type="InterPro" id="IPR008972">
    <property type="entry name" value="Cupredoxin"/>
</dbReference>
<feature type="chain" id="PRO_5014158338" evidence="6">
    <location>
        <begin position="19"/>
        <end position="194"/>
    </location>
</feature>
<evidence type="ECO:0000256" key="2">
    <source>
        <dbReference type="ARBA" id="ARBA00023008"/>
    </source>
</evidence>
<evidence type="ECO:0000256" key="4">
    <source>
        <dbReference type="SAM" id="MobiDB-lite"/>
    </source>
</evidence>
<dbReference type="InterPro" id="IPR039391">
    <property type="entry name" value="Phytocyanin-like"/>
</dbReference>
<protein>
    <submittedName>
        <fullName evidence="8">Mavicyanin</fullName>
    </submittedName>
</protein>
<evidence type="ECO:0000259" key="7">
    <source>
        <dbReference type="PROSITE" id="PS51485"/>
    </source>
</evidence>
<name>A0A2I0B7X1_9ASPA</name>
<evidence type="ECO:0000256" key="6">
    <source>
        <dbReference type="SAM" id="SignalP"/>
    </source>
</evidence>
<evidence type="ECO:0000313" key="9">
    <source>
        <dbReference type="Proteomes" id="UP000236161"/>
    </source>
</evidence>
<dbReference type="PANTHER" id="PTHR33021:SF339">
    <property type="entry name" value="OS07G0570600 PROTEIN"/>
    <property type="match status" value="1"/>
</dbReference>
<evidence type="ECO:0000256" key="5">
    <source>
        <dbReference type="SAM" id="Phobius"/>
    </source>
</evidence>
<feature type="domain" description="Phytocyanin" evidence="7">
    <location>
        <begin position="28"/>
        <end position="129"/>
    </location>
</feature>
<feature type="transmembrane region" description="Helical" evidence="5">
    <location>
        <begin position="175"/>
        <end position="193"/>
    </location>
</feature>
<dbReference type="OrthoDB" id="1933492at2759"/>
<dbReference type="PANTHER" id="PTHR33021">
    <property type="entry name" value="BLUE COPPER PROTEIN"/>
    <property type="match status" value="1"/>
</dbReference>
<dbReference type="InterPro" id="IPR028871">
    <property type="entry name" value="BlueCu_1_BS"/>
</dbReference>
<reference evidence="8 9" key="1">
    <citation type="journal article" date="2017" name="Nature">
        <title>The Apostasia genome and the evolution of orchids.</title>
        <authorList>
            <person name="Zhang G.Q."/>
            <person name="Liu K.W."/>
            <person name="Li Z."/>
            <person name="Lohaus R."/>
            <person name="Hsiao Y.Y."/>
            <person name="Niu S.C."/>
            <person name="Wang J.Y."/>
            <person name="Lin Y.C."/>
            <person name="Xu Q."/>
            <person name="Chen L.J."/>
            <person name="Yoshida K."/>
            <person name="Fujiwara S."/>
            <person name="Wang Z.W."/>
            <person name="Zhang Y.Q."/>
            <person name="Mitsuda N."/>
            <person name="Wang M."/>
            <person name="Liu G.H."/>
            <person name="Pecoraro L."/>
            <person name="Huang H.X."/>
            <person name="Xiao X.J."/>
            <person name="Lin M."/>
            <person name="Wu X.Y."/>
            <person name="Wu W.L."/>
            <person name="Chen Y.Y."/>
            <person name="Chang S.B."/>
            <person name="Sakamoto S."/>
            <person name="Ohme-Takagi M."/>
            <person name="Yagi M."/>
            <person name="Zeng S.J."/>
            <person name="Shen C.Y."/>
            <person name="Yeh C.M."/>
            <person name="Luo Y.B."/>
            <person name="Tsai W.C."/>
            <person name="Van de Peer Y."/>
            <person name="Liu Z.J."/>
        </authorList>
    </citation>
    <scope>NUCLEOTIDE SEQUENCE [LARGE SCALE GENOMIC DNA]</scope>
    <source>
        <strain evidence="9">cv. Shenzhen</strain>
        <tissue evidence="8">Stem</tissue>
    </source>
</reference>
<dbReference type="GO" id="GO:0005886">
    <property type="term" value="C:plasma membrane"/>
    <property type="evidence" value="ECO:0007669"/>
    <property type="project" value="TreeGrafter"/>
</dbReference>
<keyword evidence="6" id="KW-0732">Signal</keyword>
<gene>
    <name evidence="8" type="ORF">AXF42_Ash004861</name>
</gene>
<dbReference type="Gene3D" id="2.60.40.420">
    <property type="entry name" value="Cupredoxins - blue copper proteins"/>
    <property type="match status" value="1"/>
</dbReference>
<proteinExistence type="predicted"/>
<feature type="region of interest" description="Disordered" evidence="4">
    <location>
        <begin position="134"/>
        <end position="167"/>
    </location>
</feature>
<organism evidence="8 9">
    <name type="scientific">Apostasia shenzhenica</name>
    <dbReference type="NCBI Taxonomy" id="1088818"/>
    <lineage>
        <taxon>Eukaryota</taxon>
        <taxon>Viridiplantae</taxon>
        <taxon>Streptophyta</taxon>
        <taxon>Embryophyta</taxon>
        <taxon>Tracheophyta</taxon>
        <taxon>Spermatophyta</taxon>
        <taxon>Magnoliopsida</taxon>
        <taxon>Liliopsida</taxon>
        <taxon>Asparagales</taxon>
        <taxon>Orchidaceae</taxon>
        <taxon>Apostasioideae</taxon>
        <taxon>Apostasia</taxon>
    </lineage>
</organism>
<keyword evidence="9" id="KW-1185">Reference proteome</keyword>
<keyword evidence="1" id="KW-0479">Metal-binding</keyword>
<keyword evidence="2" id="KW-0186">Copper</keyword>
<evidence type="ECO:0000256" key="3">
    <source>
        <dbReference type="ARBA" id="ARBA00023180"/>
    </source>
</evidence>
<dbReference type="SUPFAM" id="SSF49503">
    <property type="entry name" value="Cupredoxins"/>
    <property type="match status" value="1"/>
</dbReference>
<dbReference type="GO" id="GO:0046872">
    <property type="term" value="F:metal ion binding"/>
    <property type="evidence" value="ECO:0007669"/>
    <property type="project" value="UniProtKB-KW"/>
</dbReference>
<keyword evidence="5" id="KW-0812">Transmembrane</keyword>
<dbReference type="EMBL" id="KZ451906">
    <property type="protein sequence ID" value="PKA63851.1"/>
    <property type="molecule type" value="Genomic_DNA"/>
</dbReference>
<feature type="signal peptide" evidence="6">
    <location>
        <begin position="1"/>
        <end position="18"/>
    </location>
</feature>
<sequence>MAAASLQAGLMLVVMVAAAGGPIFSAAKVYTVGDSQGWTTLNSPNYTAWASNKVFHVGDTVVFKYNNQFHNVLEVKQADFTACKNNSALSEFTTGDDSILIKNAGHHYFICGFPFHCRSGQRVDILAISSTAPSTSPAASPSGGPGSALAPNAAASPSGGSGSAPAPNAASRLQLAIPVAAAMAVTGAVLLVGF</sequence>
<evidence type="ECO:0000313" key="8">
    <source>
        <dbReference type="EMBL" id="PKA63851.1"/>
    </source>
</evidence>
<evidence type="ECO:0000256" key="1">
    <source>
        <dbReference type="ARBA" id="ARBA00022723"/>
    </source>
</evidence>
<dbReference type="STRING" id="1088818.A0A2I0B7X1"/>
<dbReference type="Pfam" id="PF02298">
    <property type="entry name" value="Cu_bind_like"/>
    <property type="match status" value="1"/>
</dbReference>
<dbReference type="FunFam" id="2.60.40.420:FF:000003">
    <property type="entry name" value="Blue copper"/>
    <property type="match status" value="1"/>
</dbReference>
<dbReference type="Proteomes" id="UP000236161">
    <property type="component" value="Unassembled WGS sequence"/>
</dbReference>